<accession>A0A917IZB0</accession>
<comment type="caution">
    <text evidence="1">The sequence shown here is derived from an EMBL/GenBank/DDBJ whole genome shotgun (WGS) entry which is preliminary data.</text>
</comment>
<protein>
    <submittedName>
        <fullName evidence="1">Uncharacterized protein</fullName>
    </submittedName>
</protein>
<evidence type="ECO:0000313" key="1">
    <source>
        <dbReference type="EMBL" id="GGH66168.1"/>
    </source>
</evidence>
<dbReference type="RefSeq" id="WP_188360246.1">
    <property type="nucleotide sequence ID" value="NZ_BMDC01000004.1"/>
</dbReference>
<evidence type="ECO:0000313" key="2">
    <source>
        <dbReference type="Proteomes" id="UP000600171"/>
    </source>
</evidence>
<organism evidence="1 2">
    <name type="scientific">Rothia aerolata</name>
    <dbReference type="NCBI Taxonomy" id="1812262"/>
    <lineage>
        <taxon>Bacteria</taxon>
        <taxon>Bacillati</taxon>
        <taxon>Actinomycetota</taxon>
        <taxon>Actinomycetes</taxon>
        <taxon>Micrococcales</taxon>
        <taxon>Micrococcaceae</taxon>
        <taxon>Rothia</taxon>
    </lineage>
</organism>
<keyword evidence="2" id="KW-1185">Reference proteome</keyword>
<sequence length="124" mass="13300">MQNTGIKETAYSLAKKHGWHLEYAGGLELDGEYVDDADLTWLHKGKTLVLNISWADTTAYGFTLTEEDSAAGPAAALAGSSFGLADIGGITLDLPAQGRVLAEKYYITTASDLVEFVEEVICKL</sequence>
<name>A0A917IZB0_9MICC</name>
<gene>
    <name evidence="1" type="ORF">GCM10007359_20130</name>
</gene>
<reference evidence="1 2" key="1">
    <citation type="journal article" date="2014" name="Int. J. Syst. Evol. Microbiol.">
        <title>Complete genome sequence of Corynebacterium casei LMG S-19264T (=DSM 44701T), isolated from a smear-ripened cheese.</title>
        <authorList>
            <consortium name="US DOE Joint Genome Institute (JGI-PGF)"/>
            <person name="Walter F."/>
            <person name="Albersmeier A."/>
            <person name="Kalinowski J."/>
            <person name="Ruckert C."/>
        </authorList>
    </citation>
    <scope>NUCLEOTIDE SEQUENCE [LARGE SCALE GENOMIC DNA]</scope>
    <source>
        <strain evidence="1 2">CCM 8669</strain>
    </source>
</reference>
<dbReference type="Proteomes" id="UP000600171">
    <property type="component" value="Unassembled WGS sequence"/>
</dbReference>
<proteinExistence type="predicted"/>
<dbReference type="AlphaFoldDB" id="A0A917IZB0"/>
<dbReference type="EMBL" id="BMDC01000004">
    <property type="protein sequence ID" value="GGH66168.1"/>
    <property type="molecule type" value="Genomic_DNA"/>
</dbReference>